<organism evidence="1">
    <name type="scientific">Rhizophora mucronata</name>
    <name type="common">Asiatic mangrove</name>
    <dbReference type="NCBI Taxonomy" id="61149"/>
    <lineage>
        <taxon>Eukaryota</taxon>
        <taxon>Viridiplantae</taxon>
        <taxon>Streptophyta</taxon>
        <taxon>Embryophyta</taxon>
        <taxon>Tracheophyta</taxon>
        <taxon>Spermatophyta</taxon>
        <taxon>Magnoliopsida</taxon>
        <taxon>eudicotyledons</taxon>
        <taxon>Gunneridae</taxon>
        <taxon>Pentapetalae</taxon>
        <taxon>rosids</taxon>
        <taxon>fabids</taxon>
        <taxon>Malpighiales</taxon>
        <taxon>Rhizophoraceae</taxon>
        <taxon>Rhizophora</taxon>
    </lineage>
</organism>
<accession>A0A2P2PYR7</accession>
<dbReference type="EMBL" id="GGEC01079417">
    <property type="protein sequence ID" value="MBX59901.1"/>
    <property type="molecule type" value="Transcribed_RNA"/>
</dbReference>
<name>A0A2P2PYR7_RHIMU</name>
<reference evidence="1" key="1">
    <citation type="submission" date="2018-02" db="EMBL/GenBank/DDBJ databases">
        <title>Rhizophora mucronata_Transcriptome.</title>
        <authorList>
            <person name="Meera S.P."/>
            <person name="Sreeshan A."/>
            <person name="Augustine A."/>
        </authorList>
    </citation>
    <scope>NUCLEOTIDE SEQUENCE</scope>
    <source>
        <tissue evidence="1">Leaf</tissue>
    </source>
</reference>
<proteinExistence type="predicted"/>
<sequence length="70" mass="7594">MISFTIKDKYKKVKPCAAALCVVPRSPCVSSTLVVGPENQAFVNLYVHGGGLLDKGFAGHTTISTRRERE</sequence>
<dbReference type="AlphaFoldDB" id="A0A2P2PYR7"/>
<evidence type="ECO:0000313" key="1">
    <source>
        <dbReference type="EMBL" id="MBX59901.1"/>
    </source>
</evidence>
<protein>
    <submittedName>
        <fullName evidence="1">Uncharacterized protein</fullName>
    </submittedName>
</protein>